<sequence length="461" mass="50219">MTLIARGQKRCCLHAYGLLHVTEPIVIDKSDDESLEMKQQPQIADTVTQPNLGRTLLAKSKSTKKSKPSCLNIRSKATAPPAVHSPSAVFVESEDKEDTSECIATVFERLEVARKPLKVHKTNLKSLLGKGKTKGKGKERAKPAILVADSGDEISKASSSDETFPSEILTVSVDPHQAYTNDFNRTDWGNVIPDIRSGIRPFDCSGLDDDLLPPMLANWDTWHRTAFEQGNSQVFLKLATWMLLRFCQLSGTAMDADVNGMEHLYAAIAHMDIRPHFLSHLFHALGSLANNTDIGHSNHEAWPIASPPPVLPSMMLDMNVPWLSLAGDDRDGTYISEDMDVVHEDLAMGIKSQGSVSFYDFFIKFNINISKIEGGRGPTKCHKESPIGTTPSPAALEPQDATSDNLTSGQPLDNTPDELQADADAIGPDTVLPTPTQISERSTSTAADVNPLTLSSTNVNI</sequence>
<dbReference type="EMBL" id="KN835353">
    <property type="protein sequence ID" value="KIK39217.1"/>
    <property type="molecule type" value="Genomic_DNA"/>
</dbReference>
<accession>A0A0D0AXV2</accession>
<gene>
    <name evidence="2" type="ORF">CY34DRAFT_14538</name>
</gene>
<feature type="compositionally biased region" description="Polar residues" evidence="1">
    <location>
        <begin position="400"/>
        <end position="413"/>
    </location>
</feature>
<reference evidence="2 3" key="1">
    <citation type="submission" date="2014-04" db="EMBL/GenBank/DDBJ databases">
        <authorList>
            <consortium name="DOE Joint Genome Institute"/>
            <person name="Kuo A."/>
            <person name="Ruytinx J."/>
            <person name="Rineau F."/>
            <person name="Colpaert J."/>
            <person name="Kohler A."/>
            <person name="Nagy L.G."/>
            <person name="Floudas D."/>
            <person name="Copeland A."/>
            <person name="Barry K.W."/>
            <person name="Cichocki N."/>
            <person name="Veneault-Fourrey C."/>
            <person name="LaButti K."/>
            <person name="Lindquist E.A."/>
            <person name="Lipzen A."/>
            <person name="Lundell T."/>
            <person name="Morin E."/>
            <person name="Murat C."/>
            <person name="Sun H."/>
            <person name="Tunlid A."/>
            <person name="Henrissat B."/>
            <person name="Grigoriev I.V."/>
            <person name="Hibbett D.S."/>
            <person name="Martin F."/>
            <person name="Nordberg H.P."/>
            <person name="Cantor M.N."/>
            <person name="Hua S.X."/>
        </authorList>
    </citation>
    <scope>NUCLEOTIDE SEQUENCE [LARGE SCALE GENOMIC DNA]</scope>
    <source>
        <strain evidence="2 3">UH-Slu-Lm8-n1</strain>
    </source>
</reference>
<organism evidence="2 3">
    <name type="scientific">Suillus luteus UH-Slu-Lm8-n1</name>
    <dbReference type="NCBI Taxonomy" id="930992"/>
    <lineage>
        <taxon>Eukaryota</taxon>
        <taxon>Fungi</taxon>
        <taxon>Dikarya</taxon>
        <taxon>Basidiomycota</taxon>
        <taxon>Agaricomycotina</taxon>
        <taxon>Agaricomycetes</taxon>
        <taxon>Agaricomycetidae</taxon>
        <taxon>Boletales</taxon>
        <taxon>Suillineae</taxon>
        <taxon>Suillaceae</taxon>
        <taxon>Suillus</taxon>
    </lineage>
</organism>
<protein>
    <submittedName>
        <fullName evidence="2">Uncharacterized protein</fullName>
    </submittedName>
</protein>
<feature type="region of interest" description="Disordered" evidence="1">
    <location>
        <begin position="59"/>
        <end position="84"/>
    </location>
</feature>
<evidence type="ECO:0000313" key="3">
    <source>
        <dbReference type="Proteomes" id="UP000054485"/>
    </source>
</evidence>
<proteinExistence type="predicted"/>
<keyword evidence="3" id="KW-1185">Reference proteome</keyword>
<dbReference type="Proteomes" id="UP000054485">
    <property type="component" value="Unassembled WGS sequence"/>
</dbReference>
<dbReference type="InParanoid" id="A0A0D0AXV2"/>
<feature type="compositionally biased region" description="Polar residues" evidence="1">
    <location>
        <begin position="433"/>
        <end position="461"/>
    </location>
</feature>
<reference evidence="3" key="2">
    <citation type="submission" date="2015-01" db="EMBL/GenBank/DDBJ databases">
        <title>Evolutionary Origins and Diversification of the Mycorrhizal Mutualists.</title>
        <authorList>
            <consortium name="DOE Joint Genome Institute"/>
            <consortium name="Mycorrhizal Genomics Consortium"/>
            <person name="Kohler A."/>
            <person name="Kuo A."/>
            <person name="Nagy L.G."/>
            <person name="Floudas D."/>
            <person name="Copeland A."/>
            <person name="Barry K.W."/>
            <person name="Cichocki N."/>
            <person name="Veneault-Fourrey C."/>
            <person name="LaButti K."/>
            <person name="Lindquist E.A."/>
            <person name="Lipzen A."/>
            <person name="Lundell T."/>
            <person name="Morin E."/>
            <person name="Murat C."/>
            <person name="Riley R."/>
            <person name="Ohm R."/>
            <person name="Sun H."/>
            <person name="Tunlid A."/>
            <person name="Henrissat B."/>
            <person name="Grigoriev I.V."/>
            <person name="Hibbett D.S."/>
            <person name="Martin F."/>
        </authorList>
    </citation>
    <scope>NUCLEOTIDE SEQUENCE [LARGE SCALE GENOMIC DNA]</scope>
    <source>
        <strain evidence="3">UH-Slu-Lm8-n1</strain>
    </source>
</reference>
<dbReference type="AlphaFoldDB" id="A0A0D0AXV2"/>
<evidence type="ECO:0000256" key="1">
    <source>
        <dbReference type="SAM" id="MobiDB-lite"/>
    </source>
</evidence>
<feature type="region of interest" description="Disordered" evidence="1">
    <location>
        <begin position="374"/>
        <end position="461"/>
    </location>
</feature>
<dbReference type="OrthoDB" id="2667311at2759"/>
<dbReference type="HOGENOM" id="CLU_593355_0_0_1"/>
<name>A0A0D0AXV2_9AGAM</name>
<evidence type="ECO:0000313" key="2">
    <source>
        <dbReference type="EMBL" id="KIK39217.1"/>
    </source>
</evidence>